<accession>A0ABV6HMW4</accession>
<dbReference type="Gene3D" id="2.40.170.20">
    <property type="entry name" value="TonB-dependent receptor, beta-barrel domain"/>
    <property type="match status" value="1"/>
</dbReference>
<dbReference type="Pfam" id="PF00593">
    <property type="entry name" value="TonB_dep_Rec_b-barrel"/>
    <property type="match status" value="1"/>
</dbReference>
<keyword evidence="7 10" id="KW-0472">Membrane</keyword>
<dbReference type="Pfam" id="PF13715">
    <property type="entry name" value="CarbopepD_reg_2"/>
    <property type="match status" value="1"/>
</dbReference>
<dbReference type="SUPFAM" id="SSF49464">
    <property type="entry name" value="Carboxypeptidase regulatory domain-like"/>
    <property type="match status" value="1"/>
</dbReference>
<dbReference type="PANTHER" id="PTHR30069">
    <property type="entry name" value="TONB-DEPENDENT OUTER MEMBRANE RECEPTOR"/>
    <property type="match status" value="1"/>
</dbReference>
<reference evidence="15 16" key="1">
    <citation type="submission" date="2024-09" db="EMBL/GenBank/DDBJ databases">
        <authorList>
            <person name="Sun Q."/>
            <person name="Mori K."/>
        </authorList>
    </citation>
    <scope>NUCLEOTIDE SEQUENCE [LARGE SCALE GENOMIC DNA]</scope>
    <source>
        <strain evidence="15 16">CCM 7765</strain>
    </source>
</reference>
<evidence type="ECO:0000313" key="16">
    <source>
        <dbReference type="Proteomes" id="UP001589774"/>
    </source>
</evidence>
<dbReference type="PROSITE" id="PS52016">
    <property type="entry name" value="TONB_DEPENDENT_REC_3"/>
    <property type="match status" value="1"/>
</dbReference>
<feature type="chain" id="PRO_5046240706" evidence="12">
    <location>
        <begin position="21"/>
        <end position="774"/>
    </location>
</feature>
<feature type="domain" description="TonB-dependent receptor-like beta-barrel" evidence="13">
    <location>
        <begin position="289"/>
        <end position="731"/>
    </location>
</feature>
<evidence type="ECO:0000256" key="10">
    <source>
        <dbReference type="PROSITE-ProRule" id="PRU01360"/>
    </source>
</evidence>
<comment type="caution">
    <text evidence="15">The sequence shown here is derived from an EMBL/GenBank/DDBJ whole genome shotgun (WGS) entry which is preliminary data.</text>
</comment>
<comment type="subcellular location">
    <subcellularLocation>
        <location evidence="1 10">Cell outer membrane</location>
        <topology evidence="1 10">Multi-pass membrane protein</topology>
    </subcellularLocation>
</comment>
<dbReference type="Proteomes" id="UP001589774">
    <property type="component" value="Unassembled WGS sequence"/>
</dbReference>
<keyword evidence="3 10" id="KW-1134">Transmembrane beta strand</keyword>
<organism evidence="15 16">
    <name type="scientific">Olivibacter oleidegradans</name>
    <dbReference type="NCBI Taxonomy" id="760123"/>
    <lineage>
        <taxon>Bacteria</taxon>
        <taxon>Pseudomonadati</taxon>
        <taxon>Bacteroidota</taxon>
        <taxon>Sphingobacteriia</taxon>
        <taxon>Sphingobacteriales</taxon>
        <taxon>Sphingobacteriaceae</taxon>
        <taxon>Olivibacter</taxon>
    </lineage>
</organism>
<evidence type="ECO:0000256" key="6">
    <source>
        <dbReference type="ARBA" id="ARBA00023077"/>
    </source>
</evidence>
<keyword evidence="4 10" id="KW-0812">Transmembrane</keyword>
<evidence type="ECO:0000259" key="13">
    <source>
        <dbReference type="Pfam" id="PF00593"/>
    </source>
</evidence>
<evidence type="ECO:0000256" key="9">
    <source>
        <dbReference type="ARBA" id="ARBA00023237"/>
    </source>
</evidence>
<dbReference type="InterPro" id="IPR012910">
    <property type="entry name" value="Plug_dom"/>
</dbReference>
<keyword evidence="2 10" id="KW-0813">Transport</keyword>
<evidence type="ECO:0000256" key="11">
    <source>
        <dbReference type="RuleBase" id="RU003357"/>
    </source>
</evidence>
<evidence type="ECO:0000259" key="14">
    <source>
        <dbReference type="Pfam" id="PF07715"/>
    </source>
</evidence>
<dbReference type="Pfam" id="PF07715">
    <property type="entry name" value="Plug"/>
    <property type="match status" value="1"/>
</dbReference>
<evidence type="ECO:0000256" key="12">
    <source>
        <dbReference type="SAM" id="SignalP"/>
    </source>
</evidence>
<dbReference type="PANTHER" id="PTHR30069:SF29">
    <property type="entry name" value="HEMOGLOBIN AND HEMOGLOBIN-HAPTOGLOBIN-BINDING PROTEIN 1-RELATED"/>
    <property type="match status" value="1"/>
</dbReference>
<sequence>MMKAFLFFIIGALFALPCFSQNKFTVSGTVKSASKGETVIGATISAGGRYVTQTNEYGFYSLTVPTGTYELTISNVSFAPYSQQIIVNKDITLHVELIDDAQTLDEVVISSSRGRSLSSPQMGLERVTPNEIAKVPVLMGEKDVVKVLQLLPGIKSAGDGSSGMYVRGGAADQNLVLLDEANVYNASHLLGFFSTFNSDAIKDVSVYKSGMPAQYGGRLSSVLDIKMNDGNNQDFNVSGGVGLISAKLNVEGPIQTGKSSFLLTGRRTYADMFLKLSNDSSINSNSLYFYDLNAKLNYQLGEKDRIYFSGYLGKDHLGVGDLFGLDWGNKTATMRWNHVFNSKLFSNTSLIYSNYDYNISINSGTNNFDIRSNIRDYNFKQEFQWYPNNRNSIRMGLNSIYHNIKPGEVRSKNEESSINDIRMQNRYSWENGIYASNTWSVSDKFNLTYGLRLSTFSILGEGDFYNVNSEGKVIDTTHYGKGDFVKTYVNLEPRLAASYQWNSANSVKASYVRNAQYLHLISNSTSTSPTDKWIASTNIIKPELSDQFSIGYYRNLADNRYELSVESYYKTLQNQIDYRDGADVYNSNNAIETELLYGKGRAYGIEWLLKKSTGRLTGWISYTLSKTERKIDGINNNEWYNARQDRTHDIAIVAMYQLNKKWTLSANWVFYTGDAVTFPAGKYIIDDRTVYYYTARNSYRMPNYHRLDLGATMQLKQKKRWSSELSFSLYNAYGRENAYTIEFMDSKNDPNKTVANQIALFKFIPSVSYNFKFK</sequence>
<dbReference type="RefSeq" id="WP_130855958.1">
    <property type="nucleotide sequence ID" value="NZ_JBHLWO010000002.1"/>
</dbReference>
<dbReference type="EMBL" id="JBHLWO010000002">
    <property type="protein sequence ID" value="MFC0319420.1"/>
    <property type="molecule type" value="Genomic_DNA"/>
</dbReference>
<name>A0ABV6HMW4_9SPHI</name>
<protein>
    <submittedName>
        <fullName evidence="15">TonB-dependent receptor domain-containing protein</fullName>
    </submittedName>
</protein>
<evidence type="ECO:0000256" key="7">
    <source>
        <dbReference type="ARBA" id="ARBA00023136"/>
    </source>
</evidence>
<keyword evidence="6 11" id="KW-0798">TonB box</keyword>
<dbReference type="SUPFAM" id="SSF56935">
    <property type="entry name" value="Porins"/>
    <property type="match status" value="1"/>
</dbReference>
<keyword evidence="16" id="KW-1185">Reference proteome</keyword>
<evidence type="ECO:0000256" key="4">
    <source>
        <dbReference type="ARBA" id="ARBA00022692"/>
    </source>
</evidence>
<evidence type="ECO:0000256" key="8">
    <source>
        <dbReference type="ARBA" id="ARBA00023170"/>
    </source>
</evidence>
<gene>
    <name evidence="15" type="ORF">ACFFI0_13960</name>
</gene>
<evidence type="ECO:0000256" key="5">
    <source>
        <dbReference type="ARBA" id="ARBA00022729"/>
    </source>
</evidence>
<dbReference type="InterPro" id="IPR000531">
    <property type="entry name" value="Beta-barrel_TonB"/>
</dbReference>
<feature type="signal peptide" evidence="12">
    <location>
        <begin position="1"/>
        <end position="20"/>
    </location>
</feature>
<feature type="domain" description="TonB-dependent receptor plug" evidence="14">
    <location>
        <begin position="140"/>
        <end position="218"/>
    </location>
</feature>
<comment type="similarity">
    <text evidence="10 11">Belongs to the TonB-dependent receptor family.</text>
</comment>
<dbReference type="InterPro" id="IPR036942">
    <property type="entry name" value="Beta-barrel_TonB_sf"/>
</dbReference>
<evidence type="ECO:0000256" key="3">
    <source>
        <dbReference type="ARBA" id="ARBA00022452"/>
    </source>
</evidence>
<evidence type="ECO:0000313" key="15">
    <source>
        <dbReference type="EMBL" id="MFC0319420.1"/>
    </source>
</evidence>
<dbReference type="InterPro" id="IPR039426">
    <property type="entry name" value="TonB-dep_rcpt-like"/>
</dbReference>
<evidence type="ECO:0000256" key="1">
    <source>
        <dbReference type="ARBA" id="ARBA00004571"/>
    </source>
</evidence>
<dbReference type="Gene3D" id="2.60.40.1120">
    <property type="entry name" value="Carboxypeptidase-like, regulatory domain"/>
    <property type="match status" value="1"/>
</dbReference>
<evidence type="ECO:0000256" key="2">
    <source>
        <dbReference type="ARBA" id="ARBA00022448"/>
    </source>
</evidence>
<proteinExistence type="inferred from homology"/>
<keyword evidence="9 10" id="KW-0998">Cell outer membrane</keyword>
<dbReference type="Gene3D" id="2.170.130.10">
    <property type="entry name" value="TonB-dependent receptor, plug domain"/>
    <property type="match status" value="1"/>
</dbReference>
<dbReference type="InterPro" id="IPR037066">
    <property type="entry name" value="Plug_dom_sf"/>
</dbReference>
<keyword evidence="5 12" id="KW-0732">Signal</keyword>
<dbReference type="InterPro" id="IPR008969">
    <property type="entry name" value="CarboxyPept-like_regulatory"/>
</dbReference>
<keyword evidence="8 15" id="KW-0675">Receptor</keyword>